<dbReference type="InterPro" id="IPR024633">
    <property type="entry name" value="DnaA_N_dom"/>
</dbReference>
<gene>
    <name evidence="8 14" type="primary">dnaA</name>
    <name evidence="14" type="ordered locus">MPNE_0798</name>
</gene>
<dbReference type="EMBL" id="CP002077">
    <property type="protein sequence ID" value="ADK87119.1"/>
    <property type="molecule type" value="Genomic_DNA"/>
</dbReference>
<dbReference type="GO" id="GO:0005737">
    <property type="term" value="C:cytoplasm"/>
    <property type="evidence" value="ECO:0007669"/>
    <property type="project" value="UniProtKB-SubCell"/>
</dbReference>
<comment type="function">
    <text evidence="8 10">Plays an essential role in the initiation and regulation of chromosomal replication. ATP-DnaA binds to the origin of replication (oriC) to initiate formation of the DNA replication initiation complex once per cell cycle. Binds the DnaA box (a 9 base pair repeat at the origin) and separates the double-stranded (ds)DNA. Forms a right-handed helical filament on oriC DNA; dsDNA binds to the exterior of the filament while single-stranded (ss)DNA is stabiized in the filament's interior. The ATP-DnaA-oriC complex binds and stabilizes one strand of the AT-rich DNA unwinding element (DUE), permitting loading of DNA polymerase. After initiation quickly degrades to an ADP-DnaA complex that is not apt for DNA replication. Binds acidic phospholipids.</text>
</comment>
<sequence>MEQFSAFKLLLKKQYETTLGFYDKYIKNLKRFALKNNVLFVIVDNEFARETLNSNPDIVGLASKLYDDIRAVRFVNEQDFFINLAKLEEDNRETLYQSSGLSKNFTFKNFVVGDGNRRVYEAGVRISETQDADFSPLFIYGETGLGKTHLLQAIGNDKFFHFPNAKVKYVVSSDFAQEVVNAFYQKDKDQGIEKLKAAYESLDLLLIDDTQIFGKKEKTLEILFSIFNNLVSKGKQIVFVSDKTPDELANIDPRMVSRFKSGLLLKIEKHNLSSLCEILAVKLKEKDPNIQITNEAREKAAQISGNDVRSLNGIATKLLFYVKTTKQNLINNDNLKEILFEEFEKFHKKSFDPYLLIENVCRRFNVPVDSVLSENRKAELVRVRDVCNYLLREKYKMQFQQIGKIFKRNHSTVVAAVKRVAKMIEKDDSLQDIITSLVI</sequence>
<dbReference type="Gene3D" id="3.30.300.20">
    <property type="match status" value="1"/>
</dbReference>
<dbReference type="InterPro" id="IPR015946">
    <property type="entry name" value="KH_dom-like_a/b"/>
</dbReference>
<organism evidence="14 15">
    <name type="scientific">Mycoplasmoides pneumoniae (strain ATCC 15531 / DSM 23978 / CIP 103766 / NBRC 14401 / NCTC 10119 / FH)</name>
    <name type="common">Mycoplasma pneumoniae</name>
    <dbReference type="NCBI Taxonomy" id="722438"/>
    <lineage>
        <taxon>Bacteria</taxon>
        <taxon>Bacillati</taxon>
        <taxon>Mycoplasmatota</taxon>
        <taxon>Mycoplasmoidales</taxon>
        <taxon>Mycoplasmoidaceae</taxon>
        <taxon>Mycoplasmoides</taxon>
    </lineage>
</organism>
<dbReference type="GO" id="GO:0005886">
    <property type="term" value="C:plasma membrane"/>
    <property type="evidence" value="ECO:0007669"/>
    <property type="project" value="TreeGrafter"/>
</dbReference>
<dbReference type="PRINTS" id="PR00051">
    <property type="entry name" value="DNAA"/>
</dbReference>
<dbReference type="eggNOG" id="COG0593">
    <property type="taxonomic scope" value="Bacteria"/>
</dbReference>
<evidence type="ECO:0000256" key="6">
    <source>
        <dbReference type="ARBA" id="ARBA00023121"/>
    </source>
</evidence>
<dbReference type="NCBIfam" id="TIGR00362">
    <property type="entry name" value="DnaA"/>
    <property type="match status" value="1"/>
</dbReference>
<dbReference type="GeneID" id="66608626"/>
<dbReference type="PATRIC" id="fig|722438.3.peg.778"/>
<feature type="domain" description="AAA+ ATPase" evidence="12">
    <location>
        <begin position="133"/>
        <end position="261"/>
    </location>
</feature>
<dbReference type="GO" id="GO:0006275">
    <property type="term" value="P:regulation of DNA replication"/>
    <property type="evidence" value="ECO:0007669"/>
    <property type="project" value="UniProtKB-UniRule"/>
</dbReference>
<dbReference type="AlphaFoldDB" id="A0A0H3DPK1"/>
<keyword evidence="2 8" id="KW-0963">Cytoplasm</keyword>
<dbReference type="InterPro" id="IPR001957">
    <property type="entry name" value="Chromosome_initiator_DnaA"/>
</dbReference>
<dbReference type="InterPro" id="IPR013159">
    <property type="entry name" value="DnaA_C"/>
</dbReference>
<evidence type="ECO:0000256" key="1">
    <source>
        <dbReference type="ARBA" id="ARBA00006583"/>
    </source>
</evidence>
<evidence type="ECO:0000256" key="5">
    <source>
        <dbReference type="ARBA" id="ARBA00022840"/>
    </source>
</evidence>
<evidence type="ECO:0000259" key="13">
    <source>
        <dbReference type="SMART" id="SM00760"/>
    </source>
</evidence>
<dbReference type="FunFam" id="1.10.1750.10:FF:000015">
    <property type="match status" value="1"/>
</dbReference>
<dbReference type="CDD" id="cd06571">
    <property type="entry name" value="Bac_DnaA_C"/>
    <property type="match status" value="1"/>
</dbReference>
<evidence type="ECO:0000256" key="8">
    <source>
        <dbReference type="HAMAP-Rule" id="MF_00377"/>
    </source>
</evidence>
<comment type="domain">
    <text evidence="8">Domain I is involved in oligomerization and binding regulators, domain II is flexibile and of varying length in different bacteria, domain III forms the AAA+ region, while domain IV binds dsDNA.</text>
</comment>
<comment type="similarity">
    <text evidence="1 8 11">Belongs to the DnaA family.</text>
</comment>
<comment type="caution">
    <text evidence="8">Lacks conserved residue(s) required for the propagation of feature annotation.</text>
</comment>
<dbReference type="PROSITE" id="PS01008">
    <property type="entry name" value="DNAA"/>
    <property type="match status" value="1"/>
</dbReference>
<evidence type="ECO:0000256" key="2">
    <source>
        <dbReference type="ARBA" id="ARBA00022490"/>
    </source>
</evidence>
<feature type="binding site" evidence="8">
    <location>
        <position position="144"/>
    </location>
    <ligand>
        <name>ATP</name>
        <dbReference type="ChEBI" id="CHEBI:30616"/>
    </ligand>
</feature>
<feature type="binding site" evidence="8">
    <location>
        <position position="146"/>
    </location>
    <ligand>
        <name>ATP</name>
        <dbReference type="ChEBI" id="CHEBI:30616"/>
    </ligand>
</feature>
<dbReference type="SUPFAM" id="SSF52540">
    <property type="entry name" value="P-loop containing nucleoside triphosphate hydrolases"/>
    <property type="match status" value="1"/>
</dbReference>
<dbReference type="SUPFAM" id="SSF48295">
    <property type="entry name" value="TrpR-like"/>
    <property type="match status" value="1"/>
</dbReference>
<evidence type="ECO:0000313" key="14">
    <source>
        <dbReference type="EMBL" id="ADK87119.1"/>
    </source>
</evidence>
<feature type="region of interest" description="Domain IV, binds dsDNA" evidence="8">
    <location>
        <begin position="323"/>
        <end position="439"/>
    </location>
</feature>
<dbReference type="Pfam" id="PF00308">
    <property type="entry name" value="Bac_DnaA"/>
    <property type="match status" value="1"/>
</dbReference>
<keyword evidence="7 8" id="KW-0238">DNA-binding</keyword>
<dbReference type="STRING" id="722438.F539_03840"/>
<evidence type="ECO:0000256" key="10">
    <source>
        <dbReference type="RuleBase" id="RU000577"/>
    </source>
</evidence>
<evidence type="ECO:0000256" key="7">
    <source>
        <dbReference type="ARBA" id="ARBA00023125"/>
    </source>
</evidence>
<keyword evidence="5 8" id="KW-0067">ATP-binding</keyword>
<accession>A0A0H3DPK1</accession>
<keyword evidence="3 8" id="KW-0235">DNA replication</keyword>
<feature type="binding site" evidence="8">
    <location>
        <position position="147"/>
    </location>
    <ligand>
        <name>ATP</name>
        <dbReference type="ChEBI" id="CHEBI:30616"/>
    </ligand>
</feature>
<comment type="subcellular location">
    <subcellularLocation>
        <location evidence="8">Cytoplasm</location>
    </subcellularLocation>
</comment>
<dbReference type="SMART" id="SM00382">
    <property type="entry name" value="AAA"/>
    <property type="match status" value="1"/>
</dbReference>
<protein>
    <recommendedName>
        <fullName evidence="8 9">Chromosomal replication initiator protein DnaA</fullName>
    </recommendedName>
</protein>
<dbReference type="KEGG" id="mpj:MPNE_0798"/>
<dbReference type="Proteomes" id="UP000007756">
    <property type="component" value="Chromosome"/>
</dbReference>
<evidence type="ECO:0000259" key="12">
    <source>
        <dbReference type="SMART" id="SM00382"/>
    </source>
</evidence>
<evidence type="ECO:0000256" key="11">
    <source>
        <dbReference type="RuleBase" id="RU004227"/>
    </source>
</evidence>
<dbReference type="InterPro" id="IPR020591">
    <property type="entry name" value="Chromosome_initiator_DnaA-like"/>
</dbReference>
<keyword evidence="4 8" id="KW-0547">Nucleotide-binding</keyword>
<dbReference type="Pfam" id="PF08299">
    <property type="entry name" value="Bac_DnaA_C"/>
    <property type="match status" value="1"/>
</dbReference>
<dbReference type="Pfam" id="PF11638">
    <property type="entry name" value="DnaA_N"/>
    <property type="match status" value="1"/>
</dbReference>
<dbReference type="PaxDb" id="722438-MPNE_0798"/>
<dbReference type="InterPro" id="IPR003593">
    <property type="entry name" value="AAA+_ATPase"/>
</dbReference>
<dbReference type="PANTHER" id="PTHR30050">
    <property type="entry name" value="CHROMOSOMAL REPLICATION INITIATOR PROTEIN DNAA"/>
    <property type="match status" value="1"/>
</dbReference>
<dbReference type="InterPro" id="IPR013317">
    <property type="entry name" value="DnaA_dom"/>
</dbReference>
<dbReference type="GO" id="GO:0006270">
    <property type="term" value="P:DNA replication initiation"/>
    <property type="evidence" value="ECO:0007669"/>
    <property type="project" value="UniProtKB-UniRule"/>
</dbReference>
<reference evidence="14 15" key="1">
    <citation type="journal article" date="2010" name="Appl. Environ. Microbiol.">
        <title>Targeted chromosomal knockouts in Mycoplasma pneumoniae.</title>
        <authorList>
            <person name="Krishnakumar R."/>
            <person name="Assad-Garcia N."/>
            <person name="Benders G.A."/>
            <person name="Phan Q."/>
            <person name="Montague M.G."/>
            <person name="Glass J.I."/>
        </authorList>
    </citation>
    <scope>NUCLEOTIDE SEQUENCE [LARGE SCALE GENOMIC DNA]</scope>
    <source>
        <strain evidence="15">ATCC 15531 / DSM 22911 / NBRC 14401 / NCTC 10119 / FH</strain>
    </source>
</reference>
<evidence type="ECO:0000256" key="3">
    <source>
        <dbReference type="ARBA" id="ARBA00022705"/>
    </source>
</evidence>
<evidence type="ECO:0000256" key="4">
    <source>
        <dbReference type="ARBA" id="ARBA00022741"/>
    </source>
</evidence>
<dbReference type="InterPro" id="IPR018312">
    <property type="entry name" value="Chromosome_initiator_DnaA_CS"/>
</dbReference>
<feature type="region of interest" description="Domain I, interacts with DnaA modulators" evidence="8">
    <location>
        <begin position="1"/>
        <end position="93"/>
    </location>
</feature>
<dbReference type="GO" id="GO:0005524">
    <property type="term" value="F:ATP binding"/>
    <property type="evidence" value="ECO:0007669"/>
    <property type="project" value="UniProtKB-UniRule"/>
</dbReference>
<dbReference type="PANTHER" id="PTHR30050:SF2">
    <property type="entry name" value="CHROMOSOMAL REPLICATION INITIATOR PROTEIN DNAA"/>
    <property type="match status" value="1"/>
</dbReference>
<dbReference type="Gene3D" id="1.10.1750.10">
    <property type="match status" value="1"/>
</dbReference>
<dbReference type="InterPro" id="IPR010921">
    <property type="entry name" value="Trp_repressor/repl_initiator"/>
</dbReference>
<dbReference type="Gene3D" id="3.40.50.300">
    <property type="entry name" value="P-loop containing nucleotide triphosphate hydrolases"/>
    <property type="match status" value="1"/>
</dbReference>
<dbReference type="SMART" id="SM00760">
    <property type="entry name" value="Bac_DnaA_C"/>
    <property type="match status" value="1"/>
</dbReference>
<evidence type="ECO:0000313" key="15">
    <source>
        <dbReference type="Proteomes" id="UP000007756"/>
    </source>
</evidence>
<name>A0A0H3DPK1_MYCPB</name>
<feature type="domain" description="Chromosomal replication initiator DnaA C-terminal" evidence="13">
    <location>
        <begin position="352"/>
        <end position="420"/>
    </location>
</feature>
<dbReference type="RefSeq" id="WP_014325680.1">
    <property type="nucleotide sequence ID" value="NZ_CP010546.1"/>
</dbReference>
<dbReference type="GO" id="GO:0003688">
    <property type="term" value="F:DNA replication origin binding"/>
    <property type="evidence" value="ECO:0007669"/>
    <property type="project" value="UniProtKB-UniRule"/>
</dbReference>
<dbReference type="InterPro" id="IPR027417">
    <property type="entry name" value="P-loop_NTPase"/>
</dbReference>
<feature type="binding site" evidence="8">
    <location>
        <position position="148"/>
    </location>
    <ligand>
        <name>ATP</name>
        <dbReference type="ChEBI" id="CHEBI:30616"/>
    </ligand>
</feature>
<dbReference type="HOGENOM" id="CLU_026910_3_2_14"/>
<evidence type="ECO:0000256" key="9">
    <source>
        <dbReference type="NCBIfam" id="TIGR00362"/>
    </source>
</evidence>
<dbReference type="HAMAP" id="MF_00377">
    <property type="entry name" value="DnaA_bact"/>
    <property type="match status" value="1"/>
</dbReference>
<keyword evidence="6 8" id="KW-0446">Lipid-binding</keyword>
<dbReference type="NCBIfam" id="NF001154">
    <property type="entry name" value="PRK00149.3-3"/>
    <property type="match status" value="1"/>
</dbReference>
<dbReference type="GO" id="GO:0008289">
    <property type="term" value="F:lipid binding"/>
    <property type="evidence" value="ECO:0007669"/>
    <property type="project" value="UniProtKB-KW"/>
</dbReference>
<proteinExistence type="inferred from homology"/>
<comment type="subunit">
    <text evidence="8">Oligomerizes as a right-handed, spiral filament on DNA at oriC.</text>
</comment>
<dbReference type="CDD" id="cd00009">
    <property type="entry name" value="AAA"/>
    <property type="match status" value="1"/>
</dbReference>